<feature type="compositionally biased region" description="Basic and acidic residues" evidence="1">
    <location>
        <begin position="1"/>
        <end position="11"/>
    </location>
</feature>
<evidence type="ECO:0000313" key="4">
    <source>
        <dbReference type="Proteomes" id="UP000007797"/>
    </source>
</evidence>
<feature type="transmembrane region" description="Helical" evidence="2">
    <location>
        <begin position="188"/>
        <end position="209"/>
    </location>
</feature>
<reference evidence="4" key="1">
    <citation type="journal article" date="2011" name="Genome Res.">
        <title>Phylogeny-wide analysis of social amoeba genomes highlights ancient origins for complex intercellular communication.</title>
        <authorList>
            <person name="Heidel A.J."/>
            <person name="Lawal H.M."/>
            <person name="Felder M."/>
            <person name="Schilde C."/>
            <person name="Helps N.R."/>
            <person name="Tunggal B."/>
            <person name="Rivero F."/>
            <person name="John U."/>
            <person name="Schleicher M."/>
            <person name="Eichinger L."/>
            <person name="Platzer M."/>
            <person name="Noegel A.A."/>
            <person name="Schaap P."/>
            <person name="Gloeckner G."/>
        </authorList>
    </citation>
    <scope>NUCLEOTIDE SEQUENCE [LARGE SCALE GENOMIC DNA]</scope>
    <source>
        <strain evidence="4">SH3</strain>
    </source>
</reference>
<feature type="compositionally biased region" description="Basic and acidic residues" evidence="1">
    <location>
        <begin position="440"/>
        <end position="449"/>
    </location>
</feature>
<evidence type="ECO:0000256" key="1">
    <source>
        <dbReference type="SAM" id="MobiDB-lite"/>
    </source>
</evidence>
<keyword evidence="2" id="KW-1133">Transmembrane helix</keyword>
<evidence type="ECO:0008006" key="5">
    <source>
        <dbReference type="Google" id="ProtNLM"/>
    </source>
</evidence>
<keyword evidence="2" id="KW-0812">Transmembrane</keyword>
<gene>
    <name evidence="3" type="ORF">DFA_06074</name>
</gene>
<evidence type="ECO:0000256" key="2">
    <source>
        <dbReference type="SAM" id="Phobius"/>
    </source>
</evidence>
<feature type="transmembrane region" description="Helical" evidence="2">
    <location>
        <begin position="334"/>
        <end position="357"/>
    </location>
</feature>
<evidence type="ECO:0000313" key="3">
    <source>
        <dbReference type="EMBL" id="EGG23936.1"/>
    </source>
</evidence>
<dbReference type="RefSeq" id="XP_004361787.1">
    <property type="nucleotide sequence ID" value="XM_004361730.1"/>
</dbReference>
<feature type="transmembrane region" description="Helical" evidence="2">
    <location>
        <begin position="306"/>
        <end position="328"/>
    </location>
</feature>
<proteinExistence type="predicted"/>
<feature type="region of interest" description="Disordered" evidence="1">
    <location>
        <begin position="430"/>
        <end position="449"/>
    </location>
</feature>
<dbReference type="EMBL" id="GL883007">
    <property type="protein sequence ID" value="EGG23936.1"/>
    <property type="molecule type" value="Genomic_DNA"/>
</dbReference>
<feature type="transmembrane region" description="Helical" evidence="2">
    <location>
        <begin position="116"/>
        <end position="137"/>
    </location>
</feature>
<feature type="transmembrane region" description="Helical" evidence="2">
    <location>
        <begin position="229"/>
        <end position="252"/>
    </location>
</feature>
<dbReference type="AlphaFoldDB" id="F4PK12"/>
<feature type="region of interest" description="Disordered" evidence="1">
    <location>
        <begin position="1"/>
        <end position="57"/>
    </location>
</feature>
<sequence length="449" mass="51474">MSLDNTSKRNLQDSLFSSDDDDDDDNQTQNLFINGNQREEKDNDNENGASGGGGRDRRGDRITYHSFFNDLKNGGVSTLIGFHLYYIFGIGGSASHHQKNHNHIVKNRVIKLGFNVIHQMVTLAFFVFALVITRNAIEWLIAMAINRVLAYQAYKMATVYHLQSYILSNQHHRYAPRYLTAYKRLCKLLVAMMWVVAVGVVAWNLFLLFKMGQLLDRSTWGIVTNTTIIFGRVLTVFMCSLVIMLIYITFFLRVCQYHMFTKLLSNKSPQDTAWEDTCEVKTVDDIIDVYYSVNVSLGQSSSDWRYTLLVSVVLLTVYWVYGTIAYFVDGIYNDVLWVAAAPLLVIVILVPILYCNFKYESMLSTIKTWRIFAMDERIFLMSYIDHHPLAVIDATTTNVDGRSRERRKTSIQPVSRDSIASQETLSLTPYFPKGGGNPSKLDRQIRQIR</sequence>
<dbReference type="GeneID" id="14875961"/>
<organism evidence="3 4">
    <name type="scientific">Cavenderia fasciculata</name>
    <name type="common">Slime mold</name>
    <name type="synonym">Dictyostelium fasciculatum</name>
    <dbReference type="NCBI Taxonomy" id="261658"/>
    <lineage>
        <taxon>Eukaryota</taxon>
        <taxon>Amoebozoa</taxon>
        <taxon>Evosea</taxon>
        <taxon>Eumycetozoa</taxon>
        <taxon>Dictyostelia</taxon>
        <taxon>Acytosteliales</taxon>
        <taxon>Cavenderiaceae</taxon>
        <taxon>Cavenderia</taxon>
    </lineage>
</organism>
<name>F4PK12_CACFS</name>
<dbReference type="OMA" id="RIWIEYT"/>
<dbReference type="Proteomes" id="UP000007797">
    <property type="component" value="Unassembled WGS sequence"/>
</dbReference>
<protein>
    <recommendedName>
        <fullName evidence="5">Transmembrane protein</fullName>
    </recommendedName>
</protein>
<keyword evidence="4" id="KW-1185">Reference proteome</keyword>
<accession>F4PK12</accession>
<dbReference type="KEGG" id="dfa:DFA_06074"/>
<keyword evidence="2" id="KW-0472">Membrane</keyword>